<gene>
    <name evidence="4" type="primary">LOC115224773</name>
</gene>
<dbReference type="RefSeq" id="XP_029651542.1">
    <property type="nucleotide sequence ID" value="XM_029795682.2"/>
</dbReference>
<name>A0A6P7TQA6_9MOLL</name>
<dbReference type="SUPFAM" id="SSF52317">
    <property type="entry name" value="Class I glutamine amidotransferase-like"/>
    <property type="match status" value="1"/>
</dbReference>
<dbReference type="PANTHER" id="PTHR48094:SF12">
    <property type="entry name" value="PARKINSON DISEASE PROTEIN 7 HOMOLOG"/>
    <property type="match status" value="1"/>
</dbReference>
<dbReference type="GO" id="GO:0023051">
    <property type="term" value="P:regulation of signaling"/>
    <property type="evidence" value="ECO:0007669"/>
    <property type="project" value="UniProtKB-ARBA"/>
</dbReference>
<dbReference type="KEGG" id="osn:115224773"/>
<dbReference type="GO" id="GO:0005634">
    <property type="term" value="C:nucleus"/>
    <property type="evidence" value="ECO:0007669"/>
    <property type="project" value="TreeGrafter"/>
</dbReference>
<sequence>MPSALVILAEGAEEMEAVITIDVLRRGGVCVTVGGLSDSNPVKCSRDTVIVPDKSLQQAISDNKYDAVIIPGGLQGSKLISESSIVKNLLQEQEKRTGLIAAICAGPTALMAHKICMGKRLTSYPAFKDKLTAAGYNYSEDRVVVDGRLITSRGPGTAFEFALAIVKALDSQEKADSLVAPMLLKL</sequence>
<dbReference type="Pfam" id="PF01965">
    <property type="entry name" value="DJ-1_PfpI"/>
    <property type="match status" value="1"/>
</dbReference>
<dbReference type="FunFam" id="3.40.50.880:FF:000022">
    <property type="entry name" value="protein deglycase DJ-1"/>
    <property type="match status" value="1"/>
</dbReference>
<dbReference type="AlphaFoldDB" id="A0A6P7TQA6"/>
<dbReference type="NCBIfam" id="TIGR01383">
    <property type="entry name" value="not_thiJ"/>
    <property type="match status" value="1"/>
</dbReference>
<keyword evidence="2" id="KW-0963">Cytoplasm</keyword>
<evidence type="ECO:0000313" key="4">
    <source>
        <dbReference type="RefSeq" id="XP_029651542.1"/>
    </source>
</evidence>
<proteinExistence type="predicted"/>
<keyword evidence="3" id="KW-1185">Reference proteome</keyword>
<evidence type="ECO:0000256" key="1">
    <source>
        <dbReference type="ARBA" id="ARBA00004496"/>
    </source>
</evidence>
<dbReference type="InterPro" id="IPR050325">
    <property type="entry name" value="Prot/Nucl_acid_deglycase"/>
</dbReference>
<dbReference type="InterPro" id="IPR002818">
    <property type="entry name" value="DJ-1/PfpI"/>
</dbReference>
<dbReference type="GO" id="GO:1903189">
    <property type="term" value="P:glyoxal metabolic process"/>
    <property type="evidence" value="ECO:0007669"/>
    <property type="project" value="TreeGrafter"/>
</dbReference>
<protein>
    <submittedName>
        <fullName evidence="4">Parkinson disease protein 7 homolog</fullName>
    </submittedName>
</protein>
<organism evidence="3 4">
    <name type="scientific">Octopus sinensis</name>
    <name type="common">East Asian common octopus</name>
    <dbReference type="NCBI Taxonomy" id="2607531"/>
    <lineage>
        <taxon>Eukaryota</taxon>
        <taxon>Metazoa</taxon>
        <taxon>Spiralia</taxon>
        <taxon>Lophotrochozoa</taxon>
        <taxon>Mollusca</taxon>
        <taxon>Cephalopoda</taxon>
        <taxon>Coleoidea</taxon>
        <taxon>Octopodiformes</taxon>
        <taxon>Octopoda</taxon>
        <taxon>Incirrata</taxon>
        <taxon>Octopodidae</taxon>
        <taxon>Octopus</taxon>
    </lineage>
</organism>
<dbReference type="GO" id="GO:0006979">
    <property type="term" value="P:response to oxidative stress"/>
    <property type="evidence" value="ECO:0007669"/>
    <property type="project" value="TreeGrafter"/>
</dbReference>
<dbReference type="GO" id="GO:0005739">
    <property type="term" value="C:mitochondrion"/>
    <property type="evidence" value="ECO:0007669"/>
    <property type="project" value="TreeGrafter"/>
</dbReference>
<accession>A0A6P7TQA6</accession>
<evidence type="ECO:0000256" key="2">
    <source>
        <dbReference type="ARBA" id="ARBA00022490"/>
    </source>
</evidence>
<dbReference type="InterPro" id="IPR029062">
    <property type="entry name" value="Class_I_gatase-like"/>
</dbReference>
<dbReference type="CDD" id="cd03135">
    <property type="entry name" value="GATase1_DJ-1"/>
    <property type="match status" value="1"/>
</dbReference>
<dbReference type="GO" id="GO:0010646">
    <property type="term" value="P:regulation of cell communication"/>
    <property type="evidence" value="ECO:0007669"/>
    <property type="project" value="UniProtKB-ARBA"/>
</dbReference>
<reference evidence="4" key="1">
    <citation type="submission" date="2025-08" db="UniProtKB">
        <authorList>
            <consortium name="RefSeq"/>
        </authorList>
    </citation>
    <scope>IDENTIFICATION</scope>
</reference>
<dbReference type="GO" id="GO:0046295">
    <property type="term" value="P:glycolate biosynthetic process"/>
    <property type="evidence" value="ECO:0007669"/>
    <property type="project" value="TreeGrafter"/>
</dbReference>
<dbReference type="Proteomes" id="UP000515154">
    <property type="component" value="Linkage group LG26"/>
</dbReference>
<dbReference type="PANTHER" id="PTHR48094">
    <property type="entry name" value="PROTEIN/NUCLEIC ACID DEGLYCASE DJ-1-RELATED"/>
    <property type="match status" value="1"/>
</dbReference>
<dbReference type="Gene3D" id="3.40.50.880">
    <property type="match status" value="1"/>
</dbReference>
<comment type="subcellular location">
    <subcellularLocation>
        <location evidence="1">Cytoplasm</location>
    </subcellularLocation>
</comment>
<evidence type="ECO:0000313" key="3">
    <source>
        <dbReference type="Proteomes" id="UP000515154"/>
    </source>
</evidence>
<dbReference type="InterPro" id="IPR006287">
    <property type="entry name" value="DJ-1"/>
</dbReference>